<accession>A0A9E7V1U4</accession>
<evidence type="ECO:0000313" key="1">
    <source>
        <dbReference type="EMBL" id="UYL95327.1"/>
    </source>
</evidence>
<dbReference type="EMBL" id="ON746393">
    <property type="protein sequence ID" value="UYL95327.1"/>
    <property type="molecule type" value="Genomic_RNA"/>
</dbReference>
<name>A0A9E7V1U4_9VIRU</name>
<organism evidence="1">
    <name type="scientific">Suizhou Fusar tick virus 1</name>
    <dbReference type="NCBI Taxonomy" id="2972103"/>
    <lineage>
        <taxon>Viruses</taxon>
        <taxon>Riboviria</taxon>
        <taxon>Orthornavirae</taxon>
        <taxon>Pisuviricota</taxon>
        <taxon>Duplopiviricetes</taxon>
        <taxon>Durnavirales</taxon>
        <taxon>Fusariviridae</taxon>
    </lineage>
</organism>
<sequence>MLPSSWCMGLKIILFHNMAYQNKQRTGSSSSTSKGKRKSSSPYVPIEKIILYPKNNCDYSELTPEQLDVLRSETNETIQVQKYFTPTTHLGNDFEETQLYESSLRAKDSFFKQGETPEEKASFSQFTARELGVNNDLYKFFLAQTDETKMIWLRCWYTDAALAAGNKVLLPAGESYEYSPTPIEIVKPIFAKVDPKPMETADESSVPDPEIIGHRVTTTSRSIQWIDGRMVVPKGHFTALLPSATLQALLQSRITKRQEMKRKADLMATAALNMDPSDPTVITMSEIISDLGVLATTATPVIRKQIECALNNVYESISKGRSSMWQGIMINARFLLGREQDPAFQQLLKDKYPRVIDKEGKISNASMKDRLFEAGRNSTREGVSYAKATSASIYTRTKKMKGPNFKGLYQDADQFKEAVRRKMAASHLMAKEFLFSPESPEQKIDQSWTTYTLDILKNVFVRKPLNVFNALRGWFNR</sequence>
<reference evidence="1" key="1">
    <citation type="submission" date="2022-05" db="EMBL/GenBank/DDBJ databases">
        <authorList>
            <person name="Cao W."/>
            <person name="Jia N."/>
            <person name="Lam T.T.-Y."/>
            <person name="Ni X."/>
            <person name="Liu J."/>
        </authorList>
    </citation>
    <scope>NUCLEOTIDE SEQUENCE</scope>
    <source>
        <strain evidence="1">TIGMIC 1</strain>
    </source>
</reference>
<proteinExistence type="predicted"/>
<protein>
    <submittedName>
        <fullName evidence="1">Uncharacterized protein</fullName>
    </submittedName>
</protein>